<protein>
    <recommendedName>
        <fullName evidence="3">CxC1-like cysteine cluster associated with KDZ transposases domain-containing protein</fullName>
    </recommendedName>
</protein>
<feature type="region of interest" description="Disordered" evidence="2">
    <location>
        <begin position="916"/>
        <end position="943"/>
    </location>
</feature>
<dbReference type="AlphaFoldDB" id="A0A8H6SIX1"/>
<feature type="compositionally biased region" description="Acidic residues" evidence="2">
    <location>
        <begin position="32"/>
        <end position="50"/>
    </location>
</feature>
<dbReference type="GeneID" id="59347337"/>
<organism evidence="4 5">
    <name type="scientific">Mycena indigotica</name>
    <dbReference type="NCBI Taxonomy" id="2126181"/>
    <lineage>
        <taxon>Eukaryota</taxon>
        <taxon>Fungi</taxon>
        <taxon>Dikarya</taxon>
        <taxon>Basidiomycota</taxon>
        <taxon>Agaricomycotina</taxon>
        <taxon>Agaricomycetes</taxon>
        <taxon>Agaricomycetidae</taxon>
        <taxon>Agaricales</taxon>
        <taxon>Marasmiineae</taxon>
        <taxon>Mycenaceae</taxon>
        <taxon>Mycena</taxon>
    </lineage>
</organism>
<dbReference type="EMBL" id="JACAZF010000007">
    <property type="protein sequence ID" value="KAF7298675.1"/>
    <property type="molecule type" value="Genomic_DNA"/>
</dbReference>
<dbReference type="Pfam" id="PF18802">
    <property type="entry name" value="CxC1"/>
    <property type="match status" value="1"/>
</dbReference>
<evidence type="ECO:0000313" key="4">
    <source>
        <dbReference type="EMBL" id="KAF7298675.1"/>
    </source>
</evidence>
<dbReference type="OrthoDB" id="3253684at2759"/>
<reference evidence="4" key="1">
    <citation type="submission" date="2020-05" db="EMBL/GenBank/DDBJ databases">
        <title>Mycena genomes resolve the evolution of fungal bioluminescence.</title>
        <authorList>
            <person name="Tsai I.J."/>
        </authorList>
    </citation>
    <scope>NUCLEOTIDE SEQUENCE</scope>
    <source>
        <strain evidence="4">171206Taipei</strain>
    </source>
</reference>
<feature type="coiled-coil region" evidence="1">
    <location>
        <begin position="666"/>
        <end position="693"/>
    </location>
</feature>
<dbReference type="RefSeq" id="XP_037218063.1">
    <property type="nucleotide sequence ID" value="XM_037364821.1"/>
</dbReference>
<sequence length="1093" mass="121905">MRQSALQSHLQALLAGDVPAAESSTANHGDGEAMDWEDEEEDERVADSEEAPALAPSTPIQVALPTRISNARRSSKASVADAWNTLLPELEAPWAAFHTATYAAPPTHIAASIHHSCEAGCTSSIRSTVQCLYPTHMQTVLIATCSCKSLCAILVENGVFPASPRRPRIGVSIDLLELYRAVFERSCDAITALAHALRTVYLRRGYHVLSEQKSGALSTDPFRQSLTQAVLWSSNLRDRLQSHVNALLTSADNALALETDDNIPSPLGSAEVVATPPTTADAAAPLASPTTTDAAAPLASAPPLPASDATAQRTLQRGRADRILRERCPLCFGGTEWGRPLSVGGDVQLAGDACFSYRHLRSAGDGPTGYHPRFFVPKAKIDAVKVRMEEARKRPVQVTAPDDGCSENWTAANEKKRLADPKRYDASGIFALTCRHSQVLFTCNIDTPGERHHYIIALLEEVLSHLPSEATACQAYDVGCIVDRTLTLYNILDPGVRQRVVFVLNAMHAYGHEWSCQLKYNPRMVVGMGLTDNECIERLWSRIRKLIPITRGQWNSRRIWTIDQYVAFVNEDGFYNLGNWIVRQESKNYAGKFKTARANLIRAGVPISELQTEWEAQRASQTSLRRHAPKRLRRELDKVIALQAQIDLVEKSILEVRQTIAGDATASDAQQLLRQLESTHSELSKQAEALYASLNISKIYPELQGLSPEVAHLLLMMRDLKISIRRKAVGSFQEWETLDQAVSGRREPLGTKLYQATRSTITKRQPALMKALKKFNDYCTEFEQLRPADCHIPVPHPLPTQLSALREDTSLHEDVWITPSEGRPPRWLEDEDVRQGIRSLLTLNRCQEEMVRLAAERRNMHQWLEDEDRILTYTMEHYQEPLLQLYLHERREYLSILRASWGQCLAGPSVRPLRFTGPTAPMPAPLSPRASSPSPSLPPTPQLYSLPTSTQIILEPSDELNDQDIEVAPFDLLPEESEPSVDITVDGSIDAHEALIFESEEGDGLDINYTFKIEVQPPPRQVDLHLFQVLQEYATNNPSIPNAPTSRTIVDTVGRKLHIDSEDLKRLQHRTRWLNNFCLNGVAALVMKKICFL</sequence>
<name>A0A8H6SIX1_9AGAR</name>
<feature type="region of interest" description="Disordered" evidence="2">
    <location>
        <begin position="16"/>
        <end position="58"/>
    </location>
</feature>
<keyword evidence="5" id="KW-1185">Reference proteome</keyword>
<dbReference type="Pfam" id="PF18758">
    <property type="entry name" value="KDZ"/>
    <property type="match status" value="1"/>
</dbReference>
<dbReference type="InterPro" id="IPR041320">
    <property type="entry name" value="CxC1"/>
</dbReference>
<evidence type="ECO:0000259" key="3">
    <source>
        <dbReference type="Pfam" id="PF18802"/>
    </source>
</evidence>
<dbReference type="InterPro" id="IPR040521">
    <property type="entry name" value="KDZ"/>
</dbReference>
<gene>
    <name evidence="4" type="ORF">MIND_00814700</name>
</gene>
<evidence type="ECO:0000313" key="5">
    <source>
        <dbReference type="Proteomes" id="UP000636479"/>
    </source>
</evidence>
<feature type="compositionally biased region" description="Low complexity" evidence="2">
    <location>
        <begin position="280"/>
        <end position="299"/>
    </location>
</feature>
<feature type="region of interest" description="Disordered" evidence="2">
    <location>
        <begin position="280"/>
        <end position="309"/>
    </location>
</feature>
<dbReference type="PANTHER" id="PTHR33096">
    <property type="entry name" value="CXC2 DOMAIN-CONTAINING PROTEIN"/>
    <property type="match status" value="1"/>
</dbReference>
<dbReference type="Proteomes" id="UP000636479">
    <property type="component" value="Unassembled WGS sequence"/>
</dbReference>
<comment type="caution">
    <text evidence="4">The sequence shown here is derived from an EMBL/GenBank/DDBJ whole genome shotgun (WGS) entry which is preliminary data.</text>
</comment>
<dbReference type="PANTHER" id="PTHR33096:SF1">
    <property type="entry name" value="CXC1-LIKE CYSTEINE CLUSTER ASSOCIATED WITH KDZ TRANSPOSASES DOMAIN-CONTAINING PROTEIN"/>
    <property type="match status" value="1"/>
</dbReference>
<feature type="domain" description="CxC1-like cysteine cluster associated with KDZ transposases" evidence="3">
    <location>
        <begin position="114"/>
        <end position="197"/>
    </location>
</feature>
<keyword evidence="1" id="KW-0175">Coiled coil</keyword>
<evidence type="ECO:0000256" key="1">
    <source>
        <dbReference type="SAM" id="Coils"/>
    </source>
</evidence>
<proteinExistence type="predicted"/>
<accession>A0A8H6SIX1</accession>
<evidence type="ECO:0000256" key="2">
    <source>
        <dbReference type="SAM" id="MobiDB-lite"/>
    </source>
</evidence>